<evidence type="ECO:0000313" key="2">
    <source>
        <dbReference type="EMBL" id="NYJ19230.1"/>
    </source>
</evidence>
<proteinExistence type="predicted"/>
<dbReference type="GO" id="GO:0140359">
    <property type="term" value="F:ABC-type transporter activity"/>
    <property type="evidence" value="ECO:0007669"/>
    <property type="project" value="InterPro"/>
</dbReference>
<feature type="transmembrane region" description="Helical" evidence="1">
    <location>
        <begin position="21"/>
        <end position="42"/>
    </location>
</feature>
<dbReference type="PANTHER" id="PTHR37305:SF1">
    <property type="entry name" value="MEMBRANE PROTEIN"/>
    <property type="match status" value="1"/>
</dbReference>
<accession>A0A7Z0ECS6</accession>
<dbReference type="Pfam" id="PF12679">
    <property type="entry name" value="ABC2_membrane_2"/>
    <property type="match status" value="1"/>
</dbReference>
<dbReference type="RefSeq" id="WP_179578028.1">
    <property type="nucleotide sequence ID" value="NZ_JACCFM010000001.1"/>
</dbReference>
<keyword evidence="1" id="KW-0812">Transmembrane</keyword>
<feature type="transmembrane region" description="Helical" evidence="1">
    <location>
        <begin position="244"/>
        <end position="262"/>
    </location>
</feature>
<feature type="transmembrane region" description="Helical" evidence="1">
    <location>
        <begin position="192"/>
        <end position="211"/>
    </location>
</feature>
<feature type="transmembrane region" description="Helical" evidence="1">
    <location>
        <begin position="124"/>
        <end position="153"/>
    </location>
</feature>
<dbReference type="GO" id="GO:0005886">
    <property type="term" value="C:plasma membrane"/>
    <property type="evidence" value="ECO:0007669"/>
    <property type="project" value="UniProtKB-SubCell"/>
</dbReference>
<feature type="transmembrane region" description="Helical" evidence="1">
    <location>
        <begin position="165"/>
        <end position="185"/>
    </location>
</feature>
<dbReference type="AlphaFoldDB" id="A0A7Z0ECS6"/>
<organism evidence="2 3">
    <name type="scientific">Glaciibacter psychrotolerans</name>
    <dbReference type="NCBI Taxonomy" id="670054"/>
    <lineage>
        <taxon>Bacteria</taxon>
        <taxon>Bacillati</taxon>
        <taxon>Actinomycetota</taxon>
        <taxon>Actinomycetes</taxon>
        <taxon>Micrococcales</taxon>
        <taxon>Microbacteriaceae</taxon>
        <taxon>Glaciibacter</taxon>
    </lineage>
</organism>
<feature type="transmembrane region" description="Helical" evidence="1">
    <location>
        <begin position="80"/>
        <end position="103"/>
    </location>
</feature>
<name>A0A7Z0ECS6_9MICO</name>
<dbReference type="PANTHER" id="PTHR37305">
    <property type="entry name" value="INTEGRAL MEMBRANE PROTEIN-RELATED"/>
    <property type="match status" value="1"/>
</dbReference>
<sequence>MAIIRRATFSTLIGKAVTDRAPLAAVASFYILVIGALIGLLWPPLREAFQTMPPAMTDLVAAISGGTDLSTSTGWANAELLSVLAPAAAIVVGVMSAAAASAGEEENKTLGLNLSTPIGRSAFLTAKIIGMGVLVVIVAVCVGLGLLLGTAIGTLGFTTAGMTGAAAHTLLLGILFGTLGFLIGAATGSKRLATLVPTVVAVLAFAANTFLPLNASLAVGQKFSPWYYYLSSDPLAHGANGGHLALLAGVSLALAVAAVLVFRTRDLRG</sequence>
<gene>
    <name evidence="2" type="ORF">HNR05_001021</name>
</gene>
<reference evidence="2 3" key="1">
    <citation type="submission" date="2020-07" db="EMBL/GenBank/DDBJ databases">
        <title>Sequencing the genomes of 1000 actinobacteria strains.</title>
        <authorList>
            <person name="Klenk H.-P."/>
        </authorList>
    </citation>
    <scope>NUCLEOTIDE SEQUENCE [LARGE SCALE GENOMIC DNA]</scope>
    <source>
        <strain evidence="2 3">LI1</strain>
    </source>
</reference>
<comment type="caution">
    <text evidence="2">The sequence shown here is derived from an EMBL/GenBank/DDBJ whole genome shotgun (WGS) entry which is preliminary data.</text>
</comment>
<dbReference type="Proteomes" id="UP000537260">
    <property type="component" value="Unassembled WGS sequence"/>
</dbReference>
<protein>
    <submittedName>
        <fullName evidence="2">ABC-2 type transport system permease protein</fullName>
    </submittedName>
</protein>
<dbReference type="EMBL" id="JACCFM010000001">
    <property type="protein sequence ID" value="NYJ19230.1"/>
    <property type="molecule type" value="Genomic_DNA"/>
</dbReference>
<keyword evidence="1" id="KW-0472">Membrane</keyword>
<keyword evidence="3" id="KW-1185">Reference proteome</keyword>
<evidence type="ECO:0000256" key="1">
    <source>
        <dbReference type="SAM" id="Phobius"/>
    </source>
</evidence>
<evidence type="ECO:0000313" key="3">
    <source>
        <dbReference type="Proteomes" id="UP000537260"/>
    </source>
</evidence>
<keyword evidence="1" id="KW-1133">Transmembrane helix</keyword>